<keyword evidence="2" id="KW-1185">Reference proteome</keyword>
<sequence>MFYFSLPLPAARCRPSPSLAGEKRSQGLIAEAGSAIKGEECTAGSDGLWWRLLRTLLAAGLLSTAVGTYTFPSRTLLRVSFRAHGCVAVSQLLEGHAPDTFHT</sequence>
<protein>
    <submittedName>
        <fullName evidence="1">Uncharacterized protein</fullName>
    </submittedName>
</protein>
<dbReference type="Proteomes" id="UP001066276">
    <property type="component" value="Chromosome 6"/>
</dbReference>
<accession>A0AAV7R4L3</accession>
<evidence type="ECO:0000313" key="2">
    <source>
        <dbReference type="Proteomes" id="UP001066276"/>
    </source>
</evidence>
<dbReference type="AlphaFoldDB" id="A0AAV7R4L3"/>
<organism evidence="1 2">
    <name type="scientific">Pleurodeles waltl</name>
    <name type="common">Iberian ribbed newt</name>
    <dbReference type="NCBI Taxonomy" id="8319"/>
    <lineage>
        <taxon>Eukaryota</taxon>
        <taxon>Metazoa</taxon>
        <taxon>Chordata</taxon>
        <taxon>Craniata</taxon>
        <taxon>Vertebrata</taxon>
        <taxon>Euteleostomi</taxon>
        <taxon>Amphibia</taxon>
        <taxon>Batrachia</taxon>
        <taxon>Caudata</taxon>
        <taxon>Salamandroidea</taxon>
        <taxon>Salamandridae</taxon>
        <taxon>Pleurodelinae</taxon>
        <taxon>Pleurodeles</taxon>
    </lineage>
</organism>
<evidence type="ECO:0000313" key="1">
    <source>
        <dbReference type="EMBL" id="KAJ1146149.1"/>
    </source>
</evidence>
<proteinExistence type="predicted"/>
<dbReference type="EMBL" id="JANPWB010000010">
    <property type="protein sequence ID" value="KAJ1146149.1"/>
    <property type="molecule type" value="Genomic_DNA"/>
</dbReference>
<reference evidence="1" key="1">
    <citation type="journal article" date="2022" name="bioRxiv">
        <title>Sequencing and chromosome-scale assembly of the giantPleurodeles waltlgenome.</title>
        <authorList>
            <person name="Brown T."/>
            <person name="Elewa A."/>
            <person name="Iarovenko S."/>
            <person name="Subramanian E."/>
            <person name="Araus A.J."/>
            <person name="Petzold A."/>
            <person name="Susuki M."/>
            <person name="Suzuki K.-i.T."/>
            <person name="Hayashi T."/>
            <person name="Toyoda A."/>
            <person name="Oliveira C."/>
            <person name="Osipova E."/>
            <person name="Leigh N.D."/>
            <person name="Simon A."/>
            <person name="Yun M.H."/>
        </authorList>
    </citation>
    <scope>NUCLEOTIDE SEQUENCE</scope>
    <source>
        <strain evidence="1">20211129_DDA</strain>
        <tissue evidence="1">Liver</tissue>
    </source>
</reference>
<name>A0AAV7R4L3_PLEWA</name>
<comment type="caution">
    <text evidence="1">The sequence shown here is derived from an EMBL/GenBank/DDBJ whole genome shotgun (WGS) entry which is preliminary data.</text>
</comment>
<gene>
    <name evidence="1" type="ORF">NDU88_012430</name>
</gene>